<feature type="domain" description="Major facilitator superfamily (MFS) profile" evidence="4">
    <location>
        <begin position="1"/>
        <end position="438"/>
    </location>
</feature>
<evidence type="ECO:0000256" key="2">
    <source>
        <dbReference type="SAM" id="MobiDB-lite"/>
    </source>
</evidence>
<feature type="region of interest" description="Disordered" evidence="2">
    <location>
        <begin position="189"/>
        <end position="208"/>
    </location>
</feature>
<name>A0A5N5T7S8_9CRUS</name>
<dbReference type="InterPro" id="IPR050327">
    <property type="entry name" value="Proton-linked_MCT"/>
</dbReference>
<evidence type="ECO:0000313" key="6">
    <source>
        <dbReference type="Proteomes" id="UP000326759"/>
    </source>
</evidence>
<dbReference type="Pfam" id="PF07690">
    <property type="entry name" value="MFS_1"/>
    <property type="match status" value="2"/>
</dbReference>
<sequence>VLGLLPTYAFSIIFSPLLMSDEVSSIKTAWIFNFFYLIWSFFALLIDPLCKEFGSRKVAIIGGIATFLSIFLSAFAPTPDYLFLTFSLPAGISGAISYSLAFIVVSKYFKKHLGFALGITTVGGSLSIFLAPVISNYLLEIYGYEGAAIILGAITLNQCIGAMLYQPVEWHLKPIKSCSVAEKGYKDPTGWNRNPKETDNSESDNTKSSTKIIKKVTINENKSQADNTKLTNQNLKNILTNILKSTFKNFKLLKYMRVIFISSSYAGFFIGYLNFDMWIPFVITNAGYSLEMAAWSSSLASIGNVVGRILMTVLSDRKFFNASYSYMFGLFLMGSTTIAFSFANDIKFYMISTCFFGFSVGLTYSSSVTAMIKVEGVEDFPAVFGIAQFVQGPGGIIIGPLIGKIRDTTHSYKYSLWMLGVYEFLCVLMWALIPFAEKFDNWKYGKAEKKEEFRTCLSLIE</sequence>
<keyword evidence="3" id="KW-0812">Transmembrane</keyword>
<feature type="transmembrane region" description="Helical" evidence="3">
    <location>
        <begin position="112"/>
        <end position="134"/>
    </location>
</feature>
<feature type="transmembrane region" description="Helical" evidence="3">
    <location>
        <begin position="382"/>
        <end position="402"/>
    </location>
</feature>
<dbReference type="EMBL" id="SEYY01008556">
    <property type="protein sequence ID" value="KAB7502098.1"/>
    <property type="molecule type" value="Genomic_DNA"/>
</dbReference>
<gene>
    <name evidence="5" type="ORF">Anas_07734</name>
</gene>
<feature type="transmembrane region" description="Helical" evidence="3">
    <location>
        <begin position="255"/>
        <end position="273"/>
    </location>
</feature>
<feature type="transmembrane region" description="Helical" evidence="3">
    <location>
        <begin position="348"/>
        <end position="370"/>
    </location>
</feature>
<dbReference type="InterPro" id="IPR036259">
    <property type="entry name" value="MFS_trans_sf"/>
</dbReference>
<feature type="transmembrane region" description="Helical" evidence="3">
    <location>
        <begin position="146"/>
        <end position="165"/>
    </location>
</feature>
<dbReference type="PANTHER" id="PTHR11360:SF163">
    <property type="entry name" value="MONOCARBOXYLATE TRANSPORTER 9-LIKE PROTEIN"/>
    <property type="match status" value="1"/>
</dbReference>
<evidence type="ECO:0000256" key="3">
    <source>
        <dbReference type="SAM" id="Phobius"/>
    </source>
</evidence>
<protein>
    <submittedName>
        <fullName evidence="5">Monocarboxylate transporter 9</fullName>
    </submittedName>
</protein>
<comment type="subcellular location">
    <subcellularLocation>
        <location evidence="1">Membrane</location>
        <topology evidence="1">Multi-pass membrane protein</topology>
    </subcellularLocation>
</comment>
<dbReference type="AlphaFoldDB" id="A0A5N5T7S8"/>
<dbReference type="Proteomes" id="UP000326759">
    <property type="component" value="Unassembled WGS sequence"/>
</dbReference>
<feature type="transmembrane region" description="Helical" evidence="3">
    <location>
        <begin position="58"/>
        <end position="76"/>
    </location>
</feature>
<feature type="non-terminal residue" evidence="5">
    <location>
        <position position="1"/>
    </location>
</feature>
<dbReference type="InterPro" id="IPR011701">
    <property type="entry name" value="MFS"/>
</dbReference>
<evidence type="ECO:0000256" key="1">
    <source>
        <dbReference type="ARBA" id="ARBA00004141"/>
    </source>
</evidence>
<feature type="transmembrane region" description="Helical" evidence="3">
    <location>
        <begin position="82"/>
        <end position="105"/>
    </location>
</feature>
<dbReference type="GO" id="GO:0016020">
    <property type="term" value="C:membrane"/>
    <property type="evidence" value="ECO:0007669"/>
    <property type="project" value="UniProtKB-SubCell"/>
</dbReference>
<dbReference type="GO" id="GO:0008028">
    <property type="term" value="F:monocarboxylic acid transmembrane transporter activity"/>
    <property type="evidence" value="ECO:0007669"/>
    <property type="project" value="TreeGrafter"/>
</dbReference>
<dbReference type="SUPFAM" id="SSF103473">
    <property type="entry name" value="MFS general substrate transporter"/>
    <property type="match status" value="1"/>
</dbReference>
<organism evidence="5 6">
    <name type="scientific">Armadillidium nasatum</name>
    <dbReference type="NCBI Taxonomy" id="96803"/>
    <lineage>
        <taxon>Eukaryota</taxon>
        <taxon>Metazoa</taxon>
        <taxon>Ecdysozoa</taxon>
        <taxon>Arthropoda</taxon>
        <taxon>Crustacea</taxon>
        <taxon>Multicrustacea</taxon>
        <taxon>Malacostraca</taxon>
        <taxon>Eumalacostraca</taxon>
        <taxon>Peracarida</taxon>
        <taxon>Isopoda</taxon>
        <taxon>Oniscidea</taxon>
        <taxon>Crinocheta</taxon>
        <taxon>Armadillidiidae</taxon>
        <taxon>Armadillidium</taxon>
    </lineage>
</organism>
<evidence type="ECO:0000259" key="4">
    <source>
        <dbReference type="PROSITE" id="PS50850"/>
    </source>
</evidence>
<feature type="transmembrane region" description="Helical" evidence="3">
    <location>
        <begin position="28"/>
        <end position="46"/>
    </location>
</feature>
<dbReference type="InterPro" id="IPR020846">
    <property type="entry name" value="MFS_dom"/>
</dbReference>
<comment type="caution">
    <text evidence="5">The sequence shown here is derived from an EMBL/GenBank/DDBJ whole genome shotgun (WGS) entry which is preliminary data.</text>
</comment>
<feature type="transmembrane region" description="Helical" evidence="3">
    <location>
        <begin position="323"/>
        <end position="342"/>
    </location>
</feature>
<proteinExistence type="predicted"/>
<dbReference type="PROSITE" id="PS50850">
    <property type="entry name" value="MFS"/>
    <property type="match status" value="1"/>
</dbReference>
<evidence type="ECO:0000313" key="5">
    <source>
        <dbReference type="EMBL" id="KAB7502098.1"/>
    </source>
</evidence>
<feature type="transmembrane region" description="Helical" evidence="3">
    <location>
        <begin position="414"/>
        <end position="436"/>
    </location>
</feature>
<keyword evidence="6" id="KW-1185">Reference proteome</keyword>
<dbReference type="Gene3D" id="1.20.1250.20">
    <property type="entry name" value="MFS general substrate transporter like domains"/>
    <property type="match status" value="2"/>
</dbReference>
<dbReference type="OrthoDB" id="6364417at2759"/>
<accession>A0A5N5T7S8</accession>
<reference evidence="5 6" key="1">
    <citation type="journal article" date="2019" name="PLoS Biol.">
        <title>Sex chromosomes control vertical transmission of feminizing Wolbachia symbionts in an isopod.</title>
        <authorList>
            <person name="Becking T."/>
            <person name="Chebbi M.A."/>
            <person name="Giraud I."/>
            <person name="Moumen B."/>
            <person name="Laverre T."/>
            <person name="Caubet Y."/>
            <person name="Peccoud J."/>
            <person name="Gilbert C."/>
            <person name="Cordaux R."/>
        </authorList>
    </citation>
    <scope>NUCLEOTIDE SEQUENCE [LARGE SCALE GENOMIC DNA]</scope>
    <source>
        <strain evidence="5">ANa2</strain>
        <tissue evidence="5">Whole body excluding digestive tract and cuticle</tissue>
    </source>
</reference>
<keyword evidence="3" id="KW-0472">Membrane</keyword>
<keyword evidence="3" id="KW-1133">Transmembrane helix</keyword>
<dbReference type="PANTHER" id="PTHR11360">
    <property type="entry name" value="MONOCARBOXYLATE TRANSPORTER"/>
    <property type="match status" value="1"/>
</dbReference>